<evidence type="ECO:0000313" key="2">
    <source>
        <dbReference type="Proteomes" id="UP000281553"/>
    </source>
</evidence>
<reference evidence="1 2" key="1">
    <citation type="submission" date="2018-11" db="EMBL/GenBank/DDBJ databases">
        <authorList>
            <consortium name="Pathogen Informatics"/>
        </authorList>
    </citation>
    <scope>NUCLEOTIDE SEQUENCE [LARGE SCALE GENOMIC DNA]</scope>
</reference>
<keyword evidence="2" id="KW-1185">Reference proteome</keyword>
<proteinExistence type="predicted"/>
<sequence>MICLIIQDCHARLHKYRQKTDQEKTICCEFKGENSKKLLQQRVLERDCHKPASHEAARENKFHKLYNPTSSRNEILVHNLSSKELTKERLQVLKHEVSFHTADAKLANMIATVALVINQTEATEETKNRIRHQASPLLMAHQPQEVLPKVERVALRAPKADWDIFIVPAKKGRSTVLLARR</sequence>
<organism evidence="1 2">
    <name type="scientific">Dibothriocephalus latus</name>
    <name type="common">Fish tapeworm</name>
    <name type="synonym">Diphyllobothrium latum</name>
    <dbReference type="NCBI Taxonomy" id="60516"/>
    <lineage>
        <taxon>Eukaryota</taxon>
        <taxon>Metazoa</taxon>
        <taxon>Spiralia</taxon>
        <taxon>Lophotrochozoa</taxon>
        <taxon>Platyhelminthes</taxon>
        <taxon>Cestoda</taxon>
        <taxon>Eucestoda</taxon>
        <taxon>Diphyllobothriidea</taxon>
        <taxon>Diphyllobothriidae</taxon>
        <taxon>Dibothriocephalus</taxon>
    </lineage>
</organism>
<dbReference type="AlphaFoldDB" id="A0A3P6PW74"/>
<dbReference type="Proteomes" id="UP000281553">
    <property type="component" value="Unassembled WGS sequence"/>
</dbReference>
<protein>
    <submittedName>
        <fullName evidence="1">Uncharacterized protein</fullName>
    </submittedName>
</protein>
<name>A0A3P6PW74_DIBLA</name>
<accession>A0A3P6PW74</accession>
<evidence type="ECO:0000313" key="1">
    <source>
        <dbReference type="EMBL" id="VDK41592.1"/>
    </source>
</evidence>
<dbReference type="EMBL" id="UYRU01007955">
    <property type="protein sequence ID" value="VDK41592.1"/>
    <property type="molecule type" value="Genomic_DNA"/>
</dbReference>
<gene>
    <name evidence="1" type="ORF">DILT_LOCUS1266</name>
</gene>
<dbReference type="OrthoDB" id="6782675at2759"/>